<dbReference type="PANTHER" id="PTHR43798">
    <property type="entry name" value="MONOACYLGLYCEROL LIPASE"/>
    <property type="match status" value="1"/>
</dbReference>
<dbReference type="AlphaFoldDB" id="A0A381PAY2"/>
<dbReference type="SUPFAM" id="SSF53474">
    <property type="entry name" value="alpha/beta-Hydrolases"/>
    <property type="match status" value="1"/>
</dbReference>
<organism evidence="2">
    <name type="scientific">marine metagenome</name>
    <dbReference type="NCBI Taxonomy" id="408172"/>
    <lineage>
        <taxon>unclassified sequences</taxon>
        <taxon>metagenomes</taxon>
        <taxon>ecological metagenomes</taxon>
    </lineage>
</organism>
<dbReference type="GO" id="GO:0047372">
    <property type="term" value="F:monoacylglycerol lipase activity"/>
    <property type="evidence" value="ECO:0007669"/>
    <property type="project" value="TreeGrafter"/>
</dbReference>
<dbReference type="EMBL" id="UINC01000928">
    <property type="protein sequence ID" value="SUZ64110.1"/>
    <property type="molecule type" value="Genomic_DNA"/>
</dbReference>
<name>A0A381PAY2_9ZZZZ</name>
<dbReference type="GO" id="GO:0016020">
    <property type="term" value="C:membrane"/>
    <property type="evidence" value="ECO:0007669"/>
    <property type="project" value="TreeGrafter"/>
</dbReference>
<sequence>MTGSAPTLVLLHGLGATSQVWDPLIETAAWTGRVLAPDLRGHGSERWTDTYSFGAMASDVAELLGRDEPYVVLGHSMGGGVGAALATGLFGHPPETLGTIGVKIVWSDEELARLPDIAAKPSRFFDDREGASDWFLKLSGLFGVVAWDSPITERGVISTPEGWRASQDPRTVLVGTGAPSFPEMFEGLLAPVFMSLGEHDPLVSPTDHKGMPTGVPHVFNGLGHNAMVEDPATVWAWFRGVASLG</sequence>
<dbReference type="GO" id="GO:0046464">
    <property type="term" value="P:acylglycerol catabolic process"/>
    <property type="evidence" value="ECO:0007669"/>
    <property type="project" value="TreeGrafter"/>
</dbReference>
<dbReference type="Pfam" id="PF12697">
    <property type="entry name" value="Abhydrolase_6"/>
    <property type="match status" value="1"/>
</dbReference>
<gene>
    <name evidence="2" type="ORF">METZ01_LOCUS16964</name>
</gene>
<dbReference type="InterPro" id="IPR029058">
    <property type="entry name" value="AB_hydrolase_fold"/>
</dbReference>
<proteinExistence type="predicted"/>
<dbReference type="PANTHER" id="PTHR43798:SF33">
    <property type="entry name" value="HYDROLASE, PUTATIVE (AFU_ORTHOLOGUE AFUA_2G14860)-RELATED"/>
    <property type="match status" value="1"/>
</dbReference>
<dbReference type="Gene3D" id="3.40.50.1820">
    <property type="entry name" value="alpha/beta hydrolase"/>
    <property type="match status" value="1"/>
</dbReference>
<evidence type="ECO:0000313" key="2">
    <source>
        <dbReference type="EMBL" id="SUZ64110.1"/>
    </source>
</evidence>
<dbReference type="InterPro" id="IPR000073">
    <property type="entry name" value="AB_hydrolase_1"/>
</dbReference>
<dbReference type="InterPro" id="IPR050266">
    <property type="entry name" value="AB_hydrolase_sf"/>
</dbReference>
<accession>A0A381PAY2</accession>
<reference evidence="2" key="1">
    <citation type="submission" date="2018-05" db="EMBL/GenBank/DDBJ databases">
        <authorList>
            <person name="Lanie J.A."/>
            <person name="Ng W.-L."/>
            <person name="Kazmierczak K.M."/>
            <person name="Andrzejewski T.M."/>
            <person name="Davidsen T.M."/>
            <person name="Wayne K.J."/>
            <person name="Tettelin H."/>
            <person name="Glass J.I."/>
            <person name="Rusch D."/>
            <person name="Podicherti R."/>
            <person name="Tsui H.-C.T."/>
            <person name="Winkler M.E."/>
        </authorList>
    </citation>
    <scope>NUCLEOTIDE SEQUENCE</scope>
</reference>
<evidence type="ECO:0000259" key="1">
    <source>
        <dbReference type="Pfam" id="PF12697"/>
    </source>
</evidence>
<feature type="domain" description="AB hydrolase-1" evidence="1">
    <location>
        <begin position="8"/>
        <end position="235"/>
    </location>
</feature>
<protein>
    <recommendedName>
        <fullName evidence="1">AB hydrolase-1 domain-containing protein</fullName>
    </recommendedName>
</protein>